<gene>
    <name evidence="14" type="primary">dnaN</name>
    <name evidence="14" type="ORF">HLI_21270</name>
</gene>
<dbReference type="EMBL" id="CP026119">
    <property type="protein sequence ID" value="QAS54788.1"/>
    <property type="molecule type" value="Genomic_DNA"/>
</dbReference>
<dbReference type="GO" id="GO:0005737">
    <property type="term" value="C:cytoplasm"/>
    <property type="evidence" value="ECO:0007669"/>
    <property type="project" value="UniProtKB-SubCell"/>
</dbReference>
<keyword evidence="7 10" id="KW-0235">DNA replication</keyword>
<dbReference type="Gene3D" id="3.10.150.10">
    <property type="entry name" value="DNA Polymerase III, subunit A, domain 2"/>
    <property type="match status" value="1"/>
</dbReference>
<dbReference type="GO" id="GO:0003677">
    <property type="term" value="F:DNA binding"/>
    <property type="evidence" value="ECO:0007669"/>
    <property type="project" value="UniProtKB-UniRule"/>
</dbReference>
<name>A0A410MJD3_9BACI</name>
<dbReference type="PANTHER" id="PTHR30478:SF0">
    <property type="entry name" value="BETA SLIDING CLAMP"/>
    <property type="match status" value="1"/>
</dbReference>
<evidence type="ECO:0000259" key="12">
    <source>
        <dbReference type="Pfam" id="PF02767"/>
    </source>
</evidence>
<accession>A0A410MJD3</accession>
<dbReference type="AlphaFoldDB" id="A0A410MJD3"/>
<dbReference type="PANTHER" id="PTHR30478">
    <property type="entry name" value="DNA POLYMERASE III SUBUNIT BETA"/>
    <property type="match status" value="1"/>
</dbReference>
<evidence type="ECO:0000256" key="10">
    <source>
        <dbReference type="PIRNR" id="PIRNR000804"/>
    </source>
</evidence>
<evidence type="ECO:0000256" key="9">
    <source>
        <dbReference type="ARBA" id="ARBA00023125"/>
    </source>
</evidence>
<dbReference type="InterPro" id="IPR001001">
    <property type="entry name" value="DNA_polIII_beta"/>
</dbReference>
<dbReference type="InterPro" id="IPR022637">
    <property type="entry name" value="DNA_polIII_beta_cen"/>
</dbReference>
<dbReference type="GO" id="GO:0008408">
    <property type="term" value="F:3'-5' exonuclease activity"/>
    <property type="evidence" value="ECO:0007669"/>
    <property type="project" value="InterPro"/>
</dbReference>
<dbReference type="InterPro" id="IPR022635">
    <property type="entry name" value="DNA_polIII_beta_C"/>
</dbReference>
<dbReference type="InterPro" id="IPR022634">
    <property type="entry name" value="DNA_polIII_beta_N"/>
</dbReference>
<proteinExistence type="inferred from homology"/>
<dbReference type="CDD" id="cd00140">
    <property type="entry name" value="beta_clamp"/>
    <property type="match status" value="1"/>
</dbReference>
<feature type="domain" description="DNA polymerase III beta sliding clamp N-terminal" evidence="11">
    <location>
        <begin position="1"/>
        <end position="119"/>
    </location>
</feature>
<evidence type="ECO:0000313" key="15">
    <source>
        <dbReference type="Proteomes" id="UP000287756"/>
    </source>
</evidence>
<evidence type="ECO:0000259" key="11">
    <source>
        <dbReference type="Pfam" id="PF00712"/>
    </source>
</evidence>
<dbReference type="Pfam" id="PF02768">
    <property type="entry name" value="DNA_pol3_beta_3"/>
    <property type="match status" value="1"/>
</dbReference>
<evidence type="ECO:0000259" key="13">
    <source>
        <dbReference type="Pfam" id="PF02768"/>
    </source>
</evidence>
<dbReference type="NCBIfam" id="TIGR00663">
    <property type="entry name" value="dnan"/>
    <property type="match status" value="1"/>
</dbReference>
<dbReference type="OrthoDB" id="8421503at2"/>
<dbReference type="SMART" id="SM00480">
    <property type="entry name" value="POL3Bc"/>
    <property type="match status" value="1"/>
</dbReference>
<dbReference type="Proteomes" id="UP000287756">
    <property type="component" value="Plasmid pLDW-31"/>
</dbReference>
<comment type="subunit">
    <text evidence="10">Forms a ring-shaped head-to-tail homodimer around DNA.</text>
</comment>
<keyword evidence="9" id="KW-0238">DNA-binding</keyword>
<keyword evidence="5 10" id="KW-0808">Transferase</keyword>
<dbReference type="Pfam" id="PF00712">
    <property type="entry name" value="DNA_pol3_beta"/>
    <property type="match status" value="1"/>
</dbReference>
<evidence type="ECO:0000256" key="4">
    <source>
        <dbReference type="ARBA" id="ARBA00022490"/>
    </source>
</evidence>
<evidence type="ECO:0000256" key="8">
    <source>
        <dbReference type="ARBA" id="ARBA00022932"/>
    </source>
</evidence>
<dbReference type="PIRSF" id="PIRSF000804">
    <property type="entry name" value="DNA_pol_III_b"/>
    <property type="match status" value="1"/>
</dbReference>
<protein>
    <recommendedName>
        <fullName evidence="3 10">Beta sliding clamp</fullName>
    </recommendedName>
</protein>
<dbReference type="RefSeq" id="WP_128527017.1">
    <property type="nucleotide sequence ID" value="NZ_CP026119.1"/>
</dbReference>
<evidence type="ECO:0000256" key="1">
    <source>
        <dbReference type="ARBA" id="ARBA00004496"/>
    </source>
</evidence>
<evidence type="ECO:0000256" key="5">
    <source>
        <dbReference type="ARBA" id="ARBA00022679"/>
    </source>
</evidence>
<reference evidence="14 15" key="1">
    <citation type="submission" date="2018-01" db="EMBL/GenBank/DDBJ databases">
        <title>The whole genome sequencing and assembly of Halobacillus litoralis ERB031 strain.</title>
        <authorList>
            <person name="Lee S.-J."/>
            <person name="Park M.-K."/>
            <person name="Kim J.-Y."/>
            <person name="Lee Y.-J."/>
            <person name="Yi H."/>
            <person name="Bahn Y.-S."/>
            <person name="Kim J.F."/>
            <person name="Lee D.-W."/>
        </authorList>
    </citation>
    <scope>NUCLEOTIDE SEQUENCE [LARGE SCALE GENOMIC DNA]</scope>
    <source>
        <strain evidence="14 15">ERB 031</strain>
        <plasmid evidence="15">pldw-31</plasmid>
    </source>
</reference>
<dbReference type="GO" id="GO:0003887">
    <property type="term" value="F:DNA-directed DNA polymerase activity"/>
    <property type="evidence" value="ECO:0007669"/>
    <property type="project" value="UniProtKB-UniRule"/>
</dbReference>
<dbReference type="SUPFAM" id="SSF55979">
    <property type="entry name" value="DNA clamp"/>
    <property type="match status" value="3"/>
</dbReference>
<evidence type="ECO:0000256" key="3">
    <source>
        <dbReference type="ARBA" id="ARBA00021035"/>
    </source>
</evidence>
<evidence type="ECO:0000256" key="6">
    <source>
        <dbReference type="ARBA" id="ARBA00022695"/>
    </source>
</evidence>
<dbReference type="Pfam" id="PF02767">
    <property type="entry name" value="DNA_pol3_beta_2"/>
    <property type="match status" value="1"/>
</dbReference>
<keyword evidence="8 10" id="KW-0239">DNA-directed DNA polymerase</keyword>
<evidence type="ECO:0000313" key="14">
    <source>
        <dbReference type="EMBL" id="QAS54788.1"/>
    </source>
</evidence>
<evidence type="ECO:0000256" key="2">
    <source>
        <dbReference type="ARBA" id="ARBA00010752"/>
    </source>
</evidence>
<evidence type="ECO:0000256" key="7">
    <source>
        <dbReference type="ARBA" id="ARBA00022705"/>
    </source>
</evidence>
<dbReference type="InterPro" id="IPR046938">
    <property type="entry name" value="DNA_clamp_sf"/>
</dbReference>
<feature type="domain" description="DNA polymerase III beta sliding clamp C-terminal" evidence="13">
    <location>
        <begin position="247"/>
        <end position="373"/>
    </location>
</feature>
<dbReference type="KEGG" id="hli:HLI_21270"/>
<geneLocation type="plasmid" evidence="15">
    <name>pldw-31</name>
</geneLocation>
<keyword evidence="6 10" id="KW-0548">Nucleotidyltransferase</keyword>
<comment type="function">
    <text evidence="10">Confers DNA tethering and processivity to DNA polymerases and other proteins. Acts as a clamp, forming a ring around DNA (a reaction catalyzed by the clamp-loading complex) which diffuses in an ATP-independent manner freely and bidirectionally along dsDNA. Initially characterized for its ability to contact the catalytic subunit of DNA polymerase III (Pol III), a complex, multichain enzyme responsible for most of the replicative synthesis in bacteria; Pol III exhibits 3'-5' exonuclease proofreading activity. The beta chain is required for initiation of replication as well as for processivity of DNA replication.</text>
</comment>
<dbReference type="Gene3D" id="3.70.10.10">
    <property type="match status" value="1"/>
</dbReference>
<keyword evidence="14" id="KW-0614">Plasmid</keyword>
<dbReference type="GO" id="GO:0006271">
    <property type="term" value="P:DNA strand elongation involved in DNA replication"/>
    <property type="evidence" value="ECO:0007669"/>
    <property type="project" value="TreeGrafter"/>
</dbReference>
<sequence>MKFNITQSAFVEGLMKVNKVISSRSSLPILQGVYVKATEDEIVLTGSDANETIIHSIPVTGEDVVVEETGDTVFPKQVIDIVKKSRKHLSIDLDGTVTKIKSGKSEIELNCLDPEEYPSFVKVDEKEPDLVLDAAQFKTLVSKTSFAAAKTDVRPVLQGVYYNVTEDCMNLTCTDSHRLAVVKQKVESKQAIQMIIPASSLDNALKIFGMNGEIEIFSHSDNALVLKDGPTLYQTRLLDGNYPETSRLIPDSFTSVMKINRKEFLEGLELIKEVANSNTSNENGVAKIHVNGVASLSSTKAETGKGKIDIPYDSLEGEQEAFTISFSVKYAIDSLKALDCETVDFSFVADMRPFLLKPSDMTDMEECQLILPVRTV</sequence>
<comment type="similarity">
    <text evidence="2 10">Belongs to the beta sliding clamp family.</text>
</comment>
<dbReference type="GO" id="GO:0009360">
    <property type="term" value="C:DNA polymerase III complex"/>
    <property type="evidence" value="ECO:0007669"/>
    <property type="project" value="InterPro"/>
</dbReference>
<organism evidence="14 15">
    <name type="scientific">Halobacillus litoralis</name>
    <dbReference type="NCBI Taxonomy" id="45668"/>
    <lineage>
        <taxon>Bacteria</taxon>
        <taxon>Bacillati</taxon>
        <taxon>Bacillota</taxon>
        <taxon>Bacilli</taxon>
        <taxon>Bacillales</taxon>
        <taxon>Bacillaceae</taxon>
        <taxon>Halobacillus</taxon>
    </lineage>
</organism>
<keyword evidence="4 10" id="KW-0963">Cytoplasm</keyword>
<comment type="subcellular location">
    <subcellularLocation>
        <location evidence="1 10">Cytoplasm</location>
    </subcellularLocation>
</comment>
<feature type="domain" description="DNA polymerase III beta sliding clamp central" evidence="12">
    <location>
        <begin position="132"/>
        <end position="244"/>
    </location>
</feature>